<reference evidence="1 2" key="1">
    <citation type="submission" date="2021-03" db="EMBL/GenBank/DDBJ databases">
        <title>Gelidibacter sp. nov., isolated from costal sediment.</title>
        <authorList>
            <person name="Lun K.-Y."/>
        </authorList>
    </citation>
    <scope>NUCLEOTIDE SEQUENCE [LARGE SCALE GENOMIC DNA]</scope>
    <source>
        <strain evidence="1 2">DF109</strain>
    </source>
</reference>
<dbReference type="InterPro" id="IPR036691">
    <property type="entry name" value="Endo/exonu/phosph_ase_sf"/>
</dbReference>
<name>A0ABS3SQZ5_9FLAO</name>
<protein>
    <recommendedName>
        <fullName evidence="3">Endonuclease/Exonuclease/phosphatase family protein</fullName>
    </recommendedName>
</protein>
<evidence type="ECO:0000313" key="2">
    <source>
        <dbReference type="Proteomes" id="UP000681315"/>
    </source>
</evidence>
<dbReference type="RefSeq" id="WP_208233011.1">
    <property type="nucleotide sequence ID" value="NZ_JAGEVG010000006.1"/>
</dbReference>
<dbReference type="EMBL" id="JAGEVG010000006">
    <property type="protein sequence ID" value="MBO3097861.1"/>
    <property type="molecule type" value="Genomic_DNA"/>
</dbReference>
<dbReference type="SUPFAM" id="SSF56219">
    <property type="entry name" value="DNase I-like"/>
    <property type="match status" value="1"/>
</dbReference>
<dbReference type="Proteomes" id="UP000681315">
    <property type="component" value="Unassembled WGS sequence"/>
</dbReference>
<keyword evidence="2" id="KW-1185">Reference proteome</keyword>
<gene>
    <name evidence="1" type="ORF">J4051_06250</name>
</gene>
<dbReference type="Gene3D" id="3.60.10.10">
    <property type="entry name" value="Endonuclease/exonuclease/phosphatase"/>
    <property type="match status" value="1"/>
</dbReference>
<accession>A0ABS3SQZ5</accession>
<organism evidence="1 2">
    <name type="scientific">Gelidibacter pelagius</name>
    <dbReference type="NCBI Taxonomy" id="2819985"/>
    <lineage>
        <taxon>Bacteria</taxon>
        <taxon>Pseudomonadati</taxon>
        <taxon>Bacteroidota</taxon>
        <taxon>Flavobacteriia</taxon>
        <taxon>Flavobacteriales</taxon>
        <taxon>Flavobacteriaceae</taxon>
        <taxon>Gelidibacter</taxon>
    </lineage>
</organism>
<proteinExistence type="predicted"/>
<evidence type="ECO:0008006" key="3">
    <source>
        <dbReference type="Google" id="ProtNLM"/>
    </source>
</evidence>
<evidence type="ECO:0000313" key="1">
    <source>
        <dbReference type="EMBL" id="MBO3097861.1"/>
    </source>
</evidence>
<sequence>MKIASFNIQNLFHRDSVFIDGRNNPGRIEWIKEFDNLLLNTNESHSSMDRLRELSHLLRLDKTDQSPYFTIRRQEGELYIKGMDNQNEIKAEELTNWNGWIKIHTLPISSSARAHKAQVIKDIDPDILILQEIEDRMSLEEFNNLILPKVGYKPFDQCILIPGSEGKGREQALLLKNGCVLDSVKLHIIEASEVPSHELIEYIIITKERALIHILSAYFYQNELNIEKASEVRRQQALGVSRIYKELQFNSQNNVIIAGTLNAPSYCYSLAPLLQNSDLKDITKHISFEVDYDDGIDASYHRMGAYRKGVNIKQKDFMLLSPALFQTLIDSGLNRKAMWPFERPQWANYKSIKTKKDAASEHPALWCSLK</sequence>
<comment type="caution">
    <text evidence="1">The sequence shown here is derived from an EMBL/GenBank/DDBJ whole genome shotgun (WGS) entry which is preliminary data.</text>
</comment>